<evidence type="ECO:0000256" key="3">
    <source>
        <dbReference type="ARBA" id="ARBA00022989"/>
    </source>
</evidence>
<protein>
    <submittedName>
        <fullName evidence="7">RDD family protein</fullName>
    </submittedName>
</protein>
<dbReference type="RefSeq" id="WP_077865163.1">
    <property type="nucleotide sequence ID" value="NZ_LZYZ01000003.1"/>
</dbReference>
<evidence type="ECO:0000256" key="1">
    <source>
        <dbReference type="ARBA" id="ARBA00004141"/>
    </source>
</evidence>
<proteinExistence type="predicted"/>
<gene>
    <name evidence="7" type="ORF">CLOSAC_18580</name>
</gene>
<evidence type="ECO:0000313" key="7">
    <source>
        <dbReference type="EMBL" id="OOM13772.1"/>
    </source>
</evidence>
<comment type="subcellular location">
    <subcellularLocation>
        <location evidence="1">Membrane</location>
        <topology evidence="1">Multi-pass membrane protein</topology>
    </subcellularLocation>
</comment>
<feature type="transmembrane region" description="Helical" evidence="5">
    <location>
        <begin position="114"/>
        <end position="136"/>
    </location>
</feature>
<evidence type="ECO:0000256" key="2">
    <source>
        <dbReference type="ARBA" id="ARBA00022692"/>
    </source>
</evidence>
<evidence type="ECO:0000256" key="5">
    <source>
        <dbReference type="SAM" id="Phobius"/>
    </source>
</evidence>
<keyword evidence="4 5" id="KW-0472">Membrane</keyword>
<evidence type="ECO:0000259" key="6">
    <source>
        <dbReference type="Pfam" id="PF06271"/>
    </source>
</evidence>
<sequence length="181" mass="21254">MQISKKYQQEYELSCLRRRACSLLLDYFVWYLIYSIMVLIFYSKTYGMPEVSGNLSYYKDAFDTIIKTSRFSYIYLGIICAWEIVIPLLTNGQSITKKIFKIKVITRNNSKIRLLIRCMVKIMILNPYGVIAYTIGDLFNRLYINYISNMLSIIFIVSSILVFKYGESLHDKIAKTYISLI</sequence>
<evidence type="ECO:0000256" key="4">
    <source>
        <dbReference type="ARBA" id="ARBA00023136"/>
    </source>
</evidence>
<dbReference type="AlphaFoldDB" id="A0A1S8NBL1"/>
<dbReference type="Pfam" id="PF06271">
    <property type="entry name" value="RDD"/>
    <property type="match status" value="1"/>
</dbReference>
<feature type="transmembrane region" description="Helical" evidence="5">
    <location>
        <begin position="21"/>
        <end position="42"/>
    </location>
</feature>
<dbReference type="GO" id="GO:0016020">
    <property type="term" value="C:membrane"/>
    <property type="evidence" value="ECO:0007669"/>
    <property type="project" value="UniProtKB-SubCell"/>
</dbReference>
<keyword evidence="2 5" id="KW-0812">Transmembrane</keyword>
<dbReference type="Proteomes" id="UP000191154">
    <property type="component" value="Unassembled WGS sequence"/>
</dbReference>
<dbReference type="EMBL" id="LZYZ01000003">
    <property type="protein sequence ID" value="OOM13772.1"/>
    <property type="molecule type" value="Genomic_DNA"/>
</dbReference>
<keyword evidence="3 5" id="KW-1133">Transmembrane helix</keyword>
<feature type="transmembrane region" description="Helical" evidence="5">
    <location>
        <begin position="142"/>
        <end position="163"/>
    </location>
</feature>
<accession>A0A1S8NBL1</accession>
<reference evidence="7 8" key="1">
    <citation type="submission" date="2016-05" db="EMBL/GenBank/DDBJ databases">
        <title>Microbial solvent formation.</title>
        <authorList>
            <person name="Poehlein A."/>
            <person name="Montoya Solano J.D."/>
            <person name="Flitsch S."/>
            <person name="Krabben P."/>
            <person name="Duerre P."/>
            <person name="Daniel R."/>
        </authorList>
    </citation>
    <scope>NUCLEOTIDE SEQUENCE [LARGE SCALE GENOMIC DNA]</scope>
    <source>
        <strain evidence="7 8">L1-8</strain>
    </source>
</reference>
<dbReference type="InterPro" id="IPR010432">
    <property type="entry name" value="RDD"/>
</dbReference>
<organism evidence="7 8">
    <name type="scientific">Clostridium saccharobutylicum</name>
    <dbReference type="NCBI Taxonomy" id="169679"/>
    <lineage>
        <taxon>Bacteria</taxon>
        <taxon>Bacillati</taxon>
        <taxon>Bacillota</taxon>
        <taxon>Clostridia</taxon>
        <taxon>Eubacteriales</taxon>
        <taxon>Clostridiaceae</taxon>
        <taxon>Clostridium</taxon>
    </lineage>
</organism>
<evidence type="ECO:0000313" key="8">
    <source>
        <dbReference type="Proteomes" id="UP000191154"/>
    </source>
</evidence>
<feature type="domain" description="RDD" evidence="6">
    <location>
        <begin position="16"/>
        <end position="175"/>
    </location>
</feature>
<feature type="transmembrane region" description="Helical" evidence="5">
    <location>
        <begin position="73"/>
        <end position="93"/>
    </location>
</feature>
<name>A0A1S8NBL1_CLOSA</name>
<comment type="caution">
    <text evidence="7">The sequence shown here is derived from an EMBL/GenBank/DDBJ whole genome shotgun (WGS) entry which is preliminary data.</text>
</comment>